<evidence type="ECO:0000256" key="3">
    <source>
        <dbReference type="ARBA" id="ARBA00022642"/>
    </source>
</evidence>
<proteinExistence type="inferred from homology"/>
<evidence type="ECO:0000256" key="4">
    <source>
        <dbReference type="ARBA" id="ARBA00022679"/>
    </source>
</evidence>
<dbReference type="SUPFAM" id="SSF52374">
    <property type="entry name" value="Nucleotidylyl transferase"/>
    <property type="match status" value="1"/>
</dbReference>
<evidence type="ECO:0000256" key="7">
    <source>
        <dbReference type="ARBA" id="ARBA00022741"/>
    </source>
</evidence>
<evidence type="ECO:0000256" key="14">
    <source>
        <dbReference type="HAMAP-Rule" id="MF_00244"/>
    </source>
</evidence>
<dbReference type="Gene3D" id="3.40.50.620">
    <property type="entry name" value="HUPs"/>
    <property type="match status" value="1"/>
</dbReference>
<keyword evidence="6" id="KW-0479">Metal-binding</keyword>
<evidence type="ECO:0000256" key="1">
    <source>
        <dbReference type="ARBA" id="ARBA00002324"/>
    </source>
</evidence>
<evidence type="ECO:0000313" key="17">
    <source>
        <dbReference type="Proteomes" id="UP000295773"/>
    </source>
</evidence>
<dbReference type="InterPro" id="IPR004821">
    <property type="entry name" value="Cyt_trans-like"/>
</dbReference>
<name>A0A4R3TB60_9FIRM</name>
<dbReference type="InterPro" id="IPR003607">
    <property type="entry name" value="HD/PDEase_dom"/>
</dbReference>
<dbReference type="PROSITE" id="PS51831">
    <property type="entry name" value="HD"/>
    <property type="match status" value="1"/>
</dbReference>
<dbReference type="InterPro" id="IPR014729">
    <property type="entry name" value="Rossmann-like_a/b/a_fold"/>
</dbReference>
<comment type="function">
    <text evidence="1 14">Catalyzes the reversible adenylation of nicotinate mononucleotide (NaMN) to nicotinic acid adenine dinucleotide (NaAD).</text>
</comment>
<keyword evidence="17" id="KW-1185">Reference proteome</keyword>
<evidence type="ECO:0000256" key="11">
    <source>
        <dbReference type="ARBA" id="ARBA00023027"/>
    </source>
</evidence>
<feature type="domain" description="HD" evidence="15">
    <location>
        <begin position="192"/>
        <end position="303"/>
    </location>
</feature>
<dbReference type="EC" id="2.7.7.18" evidence="14"/>
<evidence type="ECO:0000256" key="10">
    <source>
        <dbReference type="ARBA" id="ARBA00023004"/>
    </source>
</evidence>
<gene>
    <name evidence="14" type="primary">nadD</name>
    <name evidence="16" type="ORF">EDD61_11383</name>
</gene>
<dbReference type="SUPFAM" id="SSF109604">
    <property type="entry name" value="HD-domain/PDEase-like"/>
    <property type="match status" value="1"/>
</dbReference>
<evidence type="ECO:0000259" key="15">
    <source>
        <dbReference type="PROSITE" id="PS51831"/>
    </source>
</evidence>
<dbReference type="PANTHER" id="PTHR39321:SF3">
    <property type="entry name" value="PHOSPHOPANTETHEINE ADENYLYLTRANSFERASE"/>
    <property type="match status" value="1"/>
</dbReference>
<dbReference type="GO" id="GO:0004515">
    <property type="term" value="F:nicotinate-nucleotide adenylyltransferase activity"/>
    <property type="evidence" value="ECO:0007669"/>
    <property type="project" value="UniProtKB-UniRule"/>
</dbReference>
<dbReference type="NCBIfam" id="TIGR00125">
    <property type="entry name" value="cyt_tran_rel"/>
    <property type="match status" value="1"/>
</dbReference>
<evidence type="ECO:0000313" key="16">
    <source>
        <dbReference type="EMBL" id="TCU58459.1"/>
    </source>
</evidence>
<dbReference type="UniPathway" id="UPA00253">
    <property type="reaction ID" value="UER00332"/>
</dbReference>
<evidence type="ECO:0000256" key="8">
    <source>
        <dbReference type="ARBA" id="ARBA00022801"/>
    </source>
</evidence>
<keyword evidence="8" id="KW-0378">Hydrolase</keyword>
<dbReference type="PANTHER" id="PTHR39321">
    <property type="entry name" value="NICOTINATE-NUCLEOTIDE ADENYLYLTRANSFERASE-RELATED"/>
    <property type="match status" value="1"/>
</dbReference>
<dbReference type="Gene3D" id="1.10.3210.10">
    <property type="entry name" value="Hypothetical protein af1432"/>
    <property type="match status" value="1"/>
</dbReference>
<keyword evidence="10" id="KW-0408">Iron</keyword>
<keyword evidence="5 14" id="KW-0548">Nucleotidyltransferase</keyword>
<evidence type="ECO:0000256" key="5">
    <source>
        <dbReference type="ARBA" id="ARBA00022695"/>
    </source>
</evidence>
<keyword evidence="7 14" id="KW-0547">Nucleotide-binding</keyword>
<keyword evidence="11 14" id="KW-0520">NAD</keyword>
<dbReference type="GO" id="GO:0046872">
    <property type="term" value="F:metal ion binding"/>
    <property type="evidence" value="ECO:0007669"/>
    <property type="project" value="UniProtKB-KW"/>
</dbReference>
<evidence type="ECO:0000256" key="12">
    <source>
        <dbReference type="ARBA" id="ARBA00048721"/>
    </source>
</evidence>
<protein>
    <recommendedName>
        <fullName evidence="14">Probable nicotinate-nucleotide adenylyltransferase</fullName>
        <ecNumber evidence="14">2.7.7.18</ecNumber>
    </recommendedName>
    <alternativeName>
        <fullName evidence="14">Deamido-NAD(+) diphosphorylase</fullName>
    </alternativeName>
    <alternativeName>
        <fullName evidence="14">Deamido-NAD(+) pyrophosphorylase</fullName>
    </alternativeName>
    <alternativeName>
        <fullName evidence="14">Nicotinate mononucleotide adenylyltransferase</fullName>
        <shortName evidence="14">NaMN adenylyltransferase</shortName>
    </alternativeName>
</protein>
<evidence type="ECO:0000256" key="2">
    <source>
        <dbReference type="ARBA" id="ARBA00005019"/>
    </source>
</evidence>
<dbReference type="Pfam" id="PF01966">
    <property type="entry name" value="HD"/>
    <property type="match status" value="1"/>
</dbReference>
<keyword evidence="3 14" id="KW-0662">Pyridine nucleotide biosynthesis</keyword>
<comment type="caution">
    <text evidence="16">The sequence shown here is derived from an EMBL/GenBank/DDBJ whole genome shotgun (WGS) entry which is preliminary data.</text>
</comment>
<comment type="catalytic activity">
    <reaction evidence="12 14">
        <text>nicotinate beta-D-ribonucleotide + ATP + H(+) = deamido-NAD(+) + diphosphate</text>
        <dbReference type="Rhea" id="RHEA:22860"/>
        <dbReference type="ChEBI" id="CHEBI:15378"/>
        <dbReference type="ChEBI" id="CHEBI:30616"/>
        <dbReference type="ChEBI" id="CHEBI:33019"/>
        <dbReference type="ChEBI" id="CHEBI:57502"/>
        <dbReference type="ChEBI" id="CHEBI:58437"/>
        <dbReference type="EC" id="2.7.7.18"/>
    </reaction>
</comment>
<accession>A0A4R3TB60</accession>
<dbReference type="GO" id="GO:0005524">
    <property type="term" value="F:ATP binding"/>
    <property type="evidence" value="ECO:0007669"/>
    <property type="project" value="UniProtKB-KW"/>
</dbReference>
<dbReference type="InterPro" id="IPR006674">
    <property type="entry name" value="HD_domain"/>
</dbReference>
<dbReference type="AlphaFoldDB" id="A0A4R3TB60"/>
<sequence>MRIALLGGSFDPIHEGHLRIAKTALAKLPIDEVWFLPCKDAPLKKGQQVAFHHRCAMVKLAIAPYRKMKLCTLEGELDGVSYTIRTIKELKKRFPHDTFSFLIGDDQAAQFDKWKDSAQLKQEACFYVFSRHEDGQLPTGMKRVPMQLISVSSTEIRNGEKKWALPKTVRRYIGSNGLYVINWVKASMSEKRFQHSVSVAEVCVRLAHAHHLDEHVAWCMGIAHDICKQMPFEKAKIWMIHHMPSHLQENRAIWHGYIGADYAKRFLYMEDKRIISAIYHHVLGDGASPYAIILYVADKLDPARGYDSSEQLLLCEKSLSLGLARVKQEQQEYLRKKGVIS</sequence>
<dbReference type="InterPro" id="IPR005248">
    <property type="entry name" value="NadD/NMNAT"/>
</dbReference>
<dbReference type="CDD" id="cd02165">
    <property type="entry name" value="NMNAT"/>
    <property type="match status" value="1"/>
</dbReference>
<keyword evidence="9 14" id="KW-0067">ATP-binding</keyword>
<organism evidence="16 17">
    <name type="scientific">Longicatena caecimuris</name>
    <dbReference type="NCBI Taxonomy" id="1796635"/>
    <lineage>
        <taxon>Bacteria</taxon>
        <taxon>Bacillati</taxon>
        <taxon>Bacillota</taxon>
        <taxon>Erysipelotrichia</taxon>
        <taxon>Erysipelotrichales</taxon>
        <taxon>Erysipelotrichaceae</taxon>
        <taxon>Longicatena</taxon>
    </lineage>
</organism>
<dbReference type="CDD" id="cd00077">
    <property type="entry name" value="HDc"/>
    <property type="match status" value="1"/>
</dbReference>
<dbReference type="SMART" id="SM00471">
    <property type="entry name" value="HDc"/>
    <property type="match status" value="1"/>
</dbReference>
<dbReference type="NCBIfam" id="TIGR00482">
    <property type="entry name" value="nicotinate (nicotinamide) nucleotide adenylyltransferase"/>
    <property type="match status" value="1"/>
</dbReference>
<keyword evidence="4 14" id="KW-0808">Transferase</keyword>
<evidence type="ECO:0000256" key="9">
    <source>
        <dbReference type="ARBA" id="ARBA00022840"/>
    </source>
</evidence>
<dbReference type="NCBIfam" id="TIGR00488">
    <property type="entry name" value="bis(5'-nucleosyl)-tetraphosphatase (symmetrical) YqeK"/>
    <property type="match status" value="1"/>
</dbReference>
<comment type="similarity">
    <text evidence="14">Belongs to the NadD family.</text>
</comment>
<evidence type="ECO:0000256" key="13">
    <source>
        <dbReference type="ARBA" id="ARBA00049417"/>
    </source>
</evidence>
<reference evidence="16 17" key="1">
    <citation type="submission" date="2019-03" db="EMBL/GenBank/DDBJ databases">
        <title>Genomic Encyclopedia of Type Strains, Phase IV (KMG-IV): sequencing the most valuable type-strain genomes for metagenomic binning, comparative biology and taxonomic classification.</title>
        <authorList>
            <person name="Goeker M."/>
        </authorList>
    </citation>
    <scope>NUCLEOTIDE SEQUENCE [LARGE SCALE GENOMIC DNA]</scope>
    <source>
        <strain evidence="16 17">DSM 29481</strain>
    </source>
</reference>
<dbReference type="EMBL" id="SMBP01000013">
    <property type="protein sequence ID" value="TCU58459.1"/>
    <property type="molecule type" value="Genomic_DNA"/>
</dbReference>
<dbReference type="InterPro" id="IPR005249">
    <property type="entry name" value="YqeK"/>
</dbReference>
<comment type="pathway">
    <text evidence="2 14">Cofactor biosynthesis; NAD(+) biosynthesis; deamido-NAD(+) from nicotinate D-ribonucleotide: step 1/1.</text>
</comment>
<dbReference type="Pfam" id="PF01467">
    <property type="entry name" value="CTP_transf_like"/>
    <property type="match status" value="1"/>
</dbReference>
<dbReference type="HAMAP" id="MF_00244">
    <property type="entry name" value="NaMN_adenylyltr"/>
    <property type="match status" value="1"/>
</dbReference>
<dbReference type="GO" id="GO:0009435">
    <property type="term" value="P:NAD+ biosynthetic process"/>
    <property type="evidence" value="ECO:0007669"/>
    <property type="project" value="UniProtKB-UniRule"/>
</dbReference>
<comment type="catalytic activity">
    <reaction evidence="13">
        <text>P(1),P(4)-bis(5'-adenosyl) tetraphosphate + H2O = 2 ADP + 2 H(+)</text>
        <dbReference type="Rhea" id="RHEA:24252"/>
        <dbReference type="ChEBI" id="CHEBI:15377"/>
        <dbReference type="ChEBI" id="CHEBI:15378"/>
        <dbReference type="ChEBI" id="CHEBI:58141"/>
        <dbReference type="ChEBI" id="CHEBI:456216"/>
        <dbReference type="EC" id="3.6.1.41"/>
    </reaction>
</comment>
<evidence type="ECO:0000256" key="6">
    <source>
        <dbReference type="ARBA" id="ARBA00022723"/>
    </source>
</evidence>
<dbReference type="Proteomes" id="UP000295773">
    <property type="component" value="Unassembled WGS sequence"/>
</dbReference>
<dbReference type="RefSeq" id="WP_008978472.1">
    <property type="nucleotide sequence ID" value="NZ_DBGDHU010000010.1"/>
</dbReference>
<dbReference type="GO" id="GO:0008803">
    <property type="term" value="F:bis(5'-nucleosyl)-tetraphosphatase (symmetrical) activity"/>
    <property type="evidence" value="ECO:0007669"/>
    <property type="project" value="UniProtKB-EC"/>
</dbReference>